<name>A0ABQ7BLX6_BRACR</name>
<dbReference type="EMBL" id="QGKV02001507">
    <property type="protein sequence ID" value="KAF3533065.1"/>
    <property type="molecule type" value="Genomic_DNA"/>
</dbReference>
<dbReference type="Proteomes" id="UP000266723">
    <property type="component" value="Unassembled WGS sequence"/>
</dbReference>
<evidence type="ECO:0000313" key="1">
    <source>
        <dbReference type="EMBL" id="KAF3533065.1"/>
    </source>
</evidence>
<protein>
    <submittedName>
        <fullName evidence="1">Uncharacterized protein</fullName>
    </submittedName>
</protein>
<evidence type="ECO:0000313" key="2">
    <source>
        <dbReference type="Proteomes" id="UP000266723"/>
    </source>
</evidence>
<reference evidence="1 2" key="1">
    <citation type="journal article" date="2020" name="BMC Genomics">
        <title>Intraspecific diversification of the crop wild relative Brassica cretica Lam. using demographic model selection.</title>
        <authorList>
            <person name="Kioukis A."/>
            <person name="Michalopoulou V.A."/>
            <person name="Briers L."/>
            <person name="Pirintsos S."/>
            <person name="Studholme D.J."/>
            <person name="Pavlidis P."/>
            <person name="Sarris P.F."/>
        </authorList>
    </citation>
    <scope>NUCLEOTIDE SEQUENCE [LARGE SCALE GENOMIC DNA]</scope>
    <source>
        <strain evidence="2">cv. PFS-1207/04</strain>
    </source>
</reference>
<comment type="caution">
    <text evidence="1">The sequence shown here is derived from an EMBL/GenBank/DDBJ whole genome shotgun (WGS) entry which is preliminary data.</text>
</comment>
<gene>
    <name evidence="1" type="ORF">DY000_02041572</name>
</gene>
<accession>A0ABQ7BLX6</accession>
<sequence>MLSMSSQGIGFSSPVTEWIHFSPCSNLILLQIISDLEYGFSPIRMHLSQPNLTAMLGPCISKVVPKIVPNIFMGYCGQLQLHELLGGEITNLHSSPSSNTKKSRRALLTLLQLNLGAEKWKIKVCFNMCAVFKNT</sequence>
<proteinExistence type="predicted"/>
<organism evidence="1 2">
    <name type="scientific">Brassica cretica</name>
    <name type="common">Mustard</name>
    <dbReference type="NCBI Taxonomy" id="69181"/>
    <lineage>
        <taxon>Eukaryota</taxon>
        <taxon>Viridiplantae</taxon>
        <taxon>Streptophyta</taxon>
        <taxon>Embryophyta</taxon>
        <taxon>Tracheophyta</taxon>
        <taxon>Spermatophyta</taxon>
        <taxon>Magnoliopsida</taxon>
        <taxon>eudicotyledons</taxon>
        <taxon>Gunneridae</taxon>
        <taxon>Pentapetalae</taxon>
        <taxon>rosids</taxon>
        <taxon>malvids</taxon>
        <taxon>Brassicales</taxon>
        <taxon>Brassicaceae</taxon>
        <taxon>Brassiceae</taxon>
        <taxon>Brassica</taxon>
    </lineage>
</organism>
<keyword evidence="2" id="KW-1185">Reference proteome</keyword>